<proteinExistence type="predicted"/>
<dbReference type="BioCyc" id="RCHA213810:RUM_RS05475-MONOMER"/>
<dbReference type="Pfam" id="PF02775">
    <property type="entry name" value="TPP_enzyme_C"/>
    <property type="match status" value="1"/>
</dbReference>
<dbReference type="STRING" id="213810.RUM_11410"/>
<evidence type="ECO:0000259" key="5">
    <source>
        <dbReference type="Pfam" id="PF02776"/>
    </source>
</evidence>
<organism evidence="6 7">
    <name type="scientific">Ruminococcus champanellensis (strain DSM 18848 / JCM 17042 / KCTC 15320 / 18P13)</name>
    <dbReference type="NCBI Taxonomy" id="213810"/>
    <lineage>
        <taxon>Bacteria</taxon>
        <taxon>Bacillati</taxon>
        <taxon>Bacillota</taxon>
        <taxon>Clostridia</taxon>
        <taxon>Eubacteriales</taxon>
        <taxon>Oscillospiraceae</taxon>
        <taxon>Ruminococcus</taxon>
    </lineage>
</organism>
<evidence type="ECO:0000256" key="1">
    <source>
        <dbReference type="ARBA" id="ARBA00022793"/>
    </source>
</evidence>
<dbReference type="EMBL" id="FP929052">
    <property type="protein sequence ID" value="CBL17289.1"/>
    <property type="molecule type" value="Genomic_DNA"/>
</dbReference>
<evidence type="ECO:0000256" key="3">
    <source>
        <dbReference type="ARBA" id="ARBA00023239"/>
    </source>
</evidence>
<keyword evidence="2" id="KW-0786">Thiamine pyrophosphate</keyword>
<dbReference type="PATRIC" id="fig|213810.4.peg.1040"/>
<dbReference type="Proteomes" id="UP000007054">
    <property type="component" value="Chromosome"/>
</dbReference>
<dbReference type="EC" id="4.1.1.82" evidence="6"/>
<sequence>MIEPSLFYQSLCEKGLDFFTGVPDSLLQTLCACLSERAGRNYVIAANEGNAVGIAAGHYLATGSPGVVFLQNSGIGNAVNPLLSLADPLVYRIPMLLLIGWRGEPGTQDEPQHKKQGLVTVSLLESMGIPVRILDANWEDALQDAAKHMQNGGISALLIRKGTFSEYPFQPVPCSFSMTREHALSVILSCLSPEDFVVSTTGKTSRELFELRQAAGQGHGQDFLTVGSMGHASSIALGLSLASFKNIYCIDGDGAFLMHMGACAVNGCTGGDNFKYIVLNNGCHESVGGQKTVGFRIHMEDILEGCGFAVCRAETETQLRQGMKHLAKQKAALVVYIRPGSRADLGRPTSTPEENKHCFMEAIQA</sequence>
<evidence type="ECO:0000313" key="7">
    <source>
        <dbReference type="Proteomes" id="UP000007054"/>
    </source>
</evidence>
<keyword evidence="7" id="KW-1185">Reference proteome</keyword>
<dbReference type="InterPro" id="IPR029061">
    <property type="entry name" value="THDP-binding"/>
</dbReference>
<evidence type="ECO:0000256" key="2">
    <source>
        <dbReference type="ARBA" id="ARBA00023052"/>
    </source>
</evidence>
<dbReference type="GO" id="GO:0033980">
    <property type="term" value="F:phosphonopyruvate decarboxylase activity"/>
    <property type="evidence" value="ECO:0007669"/>
    <property type="project" value="UniProtKB-EC"/>
</dbReference>
<gene>
    <name evidence="6" type="ordered locus">RUM_11410</name>
</gene>
<dbReference type="HOGENOM" id="CLU_042853_1_0_9"/>
<dbReference type="GO" id="GO:0030976">
    <property type="term" value="F:thiamine pyrophosphate binding"/>
    <property type="evidence" value="ECO:0007669"/>
    <property type="project" value="InterPro"/>
</dbReference>
<evidence type="ECO:0000259" key="4">
    <source>
        <dbReference type="Pfam" id="PF02775"/>
    </source>
</evidence>
<dbReference type="KEGG" id="rch:RUM_11410"/>
<dbReference type="InterPro" id="IPR017684">
    <property type="entry name" value="Phosphono-pyrv_decarboxylase"/>
</dbReference>
<dbReference type="Gene3D" id="3.40.50.970">
    <property type="match status" value="2"/>
</dbReference>
<dbReference type="GeneID" id="83155886"/>
<dbReference type="PANTHER" id="PTHR42818:SF1">
    <property type="entry name" value="SULFOPYRUVATE DECARBOXYLASE"/>
    <property type="match status" value="1"/>
</dbReference>
<name>D4LCE4_RUMC1</name>
<accession>D4LCE4</accession>
<evidence type="ECO:0000313" key="6">
    <source>
        <dbReference type="EMBL" id="CBL17289.1"/>
    </source>
</evidence>
<reference evidence="6" key="2">
    <citation type="submission" date="2010-03" db="EMBL/GenBank/DDBJ databases">
        <authorList>
            <person name="Pajon A."/>
        </authorList>
    </citation>
    <scope>NUCLEOTIDE SEQUENCE</scope>
    <source>
        <strain evidence="6">Type strain: 18P13</strain>
    </source>
</reference>
<dbReference type="InterPro" id="IPR012001">
    <property type="entry name" value="Thiamin_PyroP_enz_TPP-bd_dom"/>
</dbReference>
<reference evidence="6" key="1">
    <citation type="submission" date="2010-03" db="EMBL/GenBank/DDBJ databases">
        <title>The genome sequence of Ruminococcus sp. 18P13.</title>
        <authorList>
            <consortium name="metaHIT consortium -- http://www.metahit.eu/"/>
            <person name="Pajon A."/>
            <person name="Turner K."/>
            <person name="Parkhill J."/>
            <person name="Bernalier A."/>
        </authorList>
    </citation>
    <scope>NUCLEOTIDE SEQUENCE [LARGE SCALE GENOMIC DNA]</scope>
    <source>
        <strain evidence="6">Type strain: 18P13</strain>
    </source>
</reference>
<feature type="domain" description="Thiamine pyrophosphate enzyme TPP-binding" evidence="4">
    <location>
        <begin position="205"/>
        <end position="335"/>
    </location>
</feature>
<keyword evidence="6" id="KW-0670">Pyruvate</keyword>
<protein>
    <submittedName>
        <fullName evidence="6">Phosphonopyruvate decarboxylase</fullName>
        <ecNumber evidence="6">4.1.1.82</ecNumber>
    </submittedName>
</protein>
<dbReference type="PANTHER" id="PTHR42818">
    <property type="entry name" value="SULFOPYRUVATE DECARBOXYLASE SUBUNIT ALPHA"/>
    <property type="match status" value="1"/>
</dbReference>
<keyword evidence="1" id="KW-0210">Decarboxylase</keyword>
<dbReference type="InterPro" id="IPR011766">
    <property type="entry name" value="TPP_enzyme_TPP-bd"/>
</dbReference>
<dbReference type="InterPro" id="IPR051818">
    <property type="entry name" value="TPP_dependent_decarboxylase"/>
</dbReference>
<dbReference type="GO" id="GO:0032923">
    <property type="term" value="P:organic phosphonate biosynthetic process"/>
    <property type="evidence" value="ECO:0007669"/>
    <property type="project" value="InterPro"/>
</dbReference>
<dbReference type="NCBIfam" id="TIGR03297">
    <property type="entry name" value="Ppyr-DeCO2ase"/>
    <property type="match status" value="1"/>
</dbReference>
<dbReference type="RefSeq" id="WP_015558196.1">
    <property type="nucleotide sequence ID" value="NC_021039.1"/>
</dbReference>
<dbReference type="Pfam" id="PF02776">
    <property type="entry name" value="TPP_enzyme_N"/>
    <property type="match status" value="1"/>
</dbReference>
<dbReference type="SUPFAM" id="SSF52518">
    <property type="entry name" value="Thiamin diphosphate-binding fold (THDP-binding)"/>
    <property type="match status" value="2"/>
</dbReference>
<dbReference type="CDD" id="cd07035">
    <property type="entry name" value="TPP_PYR_POX_like"/>
    <property type="match status" value="1"/>
</dbReference>
<keyword evidence="3 6" id="KW-0456">Lyase</keyword>
<feature type="domain" description="Thiamine pyrophosphate enzyme N-terminal TPP-binding" evidence="5">
    <location>
        <begin position="7"/>
        <end position="114"/>
    </location>
</feature>
<dbReference type="AlphaFoldDB" id="D4LCE4"/>